<accession>A0A368TWT1</accession>
<evidence type="ECO:0000313" key="3">
    <source>
        <dbReference type="Proteomes" id="UP000253204"/>
    </source>
</evidence>
<keyword evidence="3" id="KW-1185">Reference proteome</keyword>
<organism evidence="2 3">
    <name type="scientific">Vreelandella rituensis</name>
    <dbReference type="NCBI Taxonomy" id="2282306"/>
    <lineage>
        <taxon>Bacteria</taxon>
        <taxon>Pseudomonadati</taxon>
        <taxon>Pseudomonadota</taxon>
        <taxon>Gammaproteobacteria</taxon>
        <taxon>Oceanospirillales</taxon>
        <taxon>Halomonadaceae</taxon>
        <taxon>Vreelandella</taxon>
    </lineage>
</organism>
<dbReference type="AlphaFoldDB" id="A0A368TWT1"/>
<sequence length="74" mass="7957">MKTIFVLMLGTVALLLAVTAQDSLSVRLFLATVGLALYAVALSPGSSRGELKVFSPRKPSEAKMGEFSDRSQRK</sequence>
<dbReference type="Proteomes" id="UP000253204">
    <property type="component" value="Unassembled WGS sequence"/>
</dbReference>
<dbReference type="OrthoDB" id="6173958at2"/>
<feature type="region of interest" description="Disordered" evidence="1">
    <location>
        <begin position="46"/>
        <end position="74"/>
    </location>
</feature>
<name>A0A368TWT1_9GAMM</name>
<gene>
    <name evidence="2" type="ORF">DU506_13340</name>
</gene>
<protein>
    <submittedName>
        <fullName evidence="2">Uncharacterized protein</fullName>
    </submittedName>
</protein>
<reference evidence="2 3" key="1">
    <citation type="submission" date="2018-07" db="EMBL/GenBank/DDBJ databases">
        <title>Halomonas rutogse sp. nov., isolated from Lake TangqianCo on Tibetan Plateau.</title>
        <authorList>
            <person name="Lu H."/>
            <person name="Xing P."/>
            <person name="Wu Q."/>
        </authorList>
    </citation>
    <scope>NUCLEOTIDE SEQUENCE [LARGE SCALE GENOMIC DNA]</scope>
    <source>
        <strain evidence="2 3">TQ8S</strain>
    </source>
</reference>
<dbReference type="EMBL" id="QPIJ01000033">
    <property type="protein sequence ID" value="RCV89279.1"/>
    <property type="molecule type" value="Genomic_DNA"/>
</dbReference>
<feature type="compositionally biased region" description="Basic and acidic residues" evidence="1">
    <location>
        <begin position="58"/>
        <end position="74"/>
    </location>
</feature>
<proteinExistence type="predicted"/>
<evidence type="ECO:0000313" key="2">
    <source>
        <dbReference type="EMBL" id="RCV89279.1"/>
    </source>
</evidence>
<evidence type="ECO:0000256" key="1">
    <source>
        <dbReference type="SAM" id="MobiDB-lite"/>
    </source>
</evidence>
<comment type="caution">
    <text evidence="2">The sequence shown here is derived from an EMBL/GenBank/DDBJ whole genome shotgun (WGS) entry which is preliminary data.</text>
</comment>